<feature type="domain" description="F-box/LRR-repeat protein 15-like leucin rich repeat" evidence="2">
    <location>
        <begin position="65"/>
        <end position="205"/>
    </location>
</feature>
<dbReference type="Proteomes" id="UP000250235">
    <property type="component" value="Unassembled WGS sequence"/>
</dbReference>
<dbReference type="InterPro" id="IPR036047">
    <property type="entry name" value="F-box-like_dom_sf"/>
</dbReference>
<dbReference type="Gene3D" id="1.20.1280.50">
    <property type="match status" value="1"/>
</dbReference>
<dbReference type="Pfam" id="PF00646">
    <property type="entry name" value="F-box"/>
    <property type="match status" value="1"/>
</dbReference>
<dbReference type="InterPro" id="IPR032675">
    <property type="entry name" value="LRR_dom_sf"/>
</dbReference>
<dbReference type="SUPFAM" id="SSF52047">
    <property type="entry name" value="RNI-like"/>
    <property type="match status" value="1"/>
</dbReference>
<dbReference type="InterPro" id="IPR006553">
    <property type="entry name" value="Leu-rich_rpt_Cys-con_subtyp"/>
</dbReference>
<keyword evidence="4" id="KW-1185">Reference proteome</keyword>
<name>A0A2Z7BCI1_9LAMI</name>
<dbReference type="SMART" id="SM00367">
    <property type="entry name" value="LRR_CC"/>
    <property type="match status" value="10"/>
</dbReference>
<dbReference type="SUPFAM" id="SSF81383">
    <property type="entry name" value="F-box domain"/>
    <property type="match status" value="1"/>
</dbReference>
<accession>A0A2Z7BCI1</accession>
<evidence type="ECO:0000259" key="1">
    <source>
        <dbReference type="Pfam" id="PF00646"/>
    </source>
</evidence>
<dbReference type="InterPro" id="IPR001810">
    <property type="entry name" value="F-box_dom"/>
</dbReference>
<dbReference type="GO" id="GO:0031146">
    <property type="term" value="P:SCF-dependent proteasomal ubiquitin-dependent protein catabolic process"/>
    <property type="evidence" value="ECO:0007669"/>
    <property type="project" value="TreeGrafter"/>
</dbReference>
<dbReference type="CDD" id="cd22159">
    <property type="entry name" value="F-box_AtTIR1-like"/>
    <property type="match status" value="1"/>
</dbReference>
<feature type="domain" description="F-box" evidence="1">
    <location>
        <begin position="13"/>
        <end position="51"/>
    </location>
</feature>
<evidence type="ECO:0000313" key="4">
    <source>
        <dbReference type="Proteomes" id="UP000250235"/>
    </source>
</evidence>
<sequence>MTNDPIIPSTSVLQLPDDCLYFIFQNLDCCSDRESFGLTCRRWLHIQNSSRRSLQFQCSFTCLRIVSHTLPSTNILPFHLHQLLQRFQQLQSLSLSGCTELPDSGLSVLLHYGSKLQSLHLDCCFGITDHGLSFIAHGCPSLTTISLYRCNITDIGLEMLSEFCVALKDVNISYCGLVSDHGIRALTQNCRNIRAINISHCRNISGVGFQGCSNTLAYLEADSCKLEPEGIQGIVSGGGLQYLNISSLIWSIHGHGLASIDSGFLSKLRVLNLRLCRTIGNEAIVAISVGCPLLQEWNLALCHEVRLAGWASIGSNCGNLERLHVNRCQNLCDQSLQSLREGCKGLQHLYLSRCKRLSLTAIEMFKCLRSNVTIVDDEIMCIAPASAFRS</sequence>
<organism evidence="3 4">
    <name type="scientific">Dorcoceras hygrometricum</name>
    <dbReference type="NCBI Taxonomy" id="472368"/>
    <lineage>
        <taxon>Eukaryota</taxon>
        <taxon>Viridiplantae</taxon>
        <taxon>Streptophyta</taxon>
        <taxon>Embryophyta</taxon>
        <taxon>Tracheophyta</taxon>
        <taxon>Spermatophyta</taxon>
        <taxon>Magnoliopsida</taxon>
        <taxon>eudicotyledons</taxon>
        <taxon>Gunneridae</taxon>
        <taxon>Pentapetalae</taxon>
        <taxon>asterids</taxon>
        <taxon>lamiids</taxon>
        <taxon>Lamiales</taxon>
        <taxon>Gesneriaceae</taxon>
        <taxon>Didymocarpoideae</taxon>
        <taxon>Trichosporeae</taxon>
        <taxon>Loxocarpinae</taxon>
        <taxon>Dorcoceras</taxon>
    </lineage>
</organism>
<evidence type="ECO:0000313" key="3">
    <source>
        <dbReference type="EMBL" id="KZV32203.1"/>
    </source>
</evidence>
<dbReference type="EMBL" id="KV006909">
    <property type="protein sequence ID" value="KZV32203.1"/>
    <property type="molecule type" value="Genomic_DNA"/>
</dbReference>
<dbReference type="Pfam" id="PF13516">
    <property type="entry name" value="LRR_6"/>
    <property type="match status" value="1"/>
</dbReference>
<gene>
    <name evidence="3" type="ORF">F511_29778</name>
</gene>
<reference evidence="3 4" key="1">
    <citation type="journal article" date="2015" name="Proc. Natl. Acad. Sci. U.S.A.">
        <title>The resurrection genome of Boea hygrometrica: A blueprint for survival of dehydration.</title>
        <authorList>
            <person name="Xiao L."/>
            <person name="Yang G."/>
            <person name="Zhang L."/>
            <person name="Yang X."/>
            <person name="Zhao S."/>
            <person name="Ji Z."/>
            <person name="Zhou Q."/>
            <person name="Hu M."/>
            <person name="Wang Y."/>
            <person name="Chen M."/>
            <person name="Xu Y."/>
            <person name="Jin H."/>
            <person name="Xiao X."/>
            <person name="Hu G."/>
            <person name="Bao F."/>
            <person name="Hu Y."/>
            <person name="Wan P."/>
            <person name="Li L."/>
            <person name="Deng X."/>
            <person name="Kuang T."/>
            <person name="Xiang C."/>
            <person name="Zhu J.K."/>
            <person name="Oliver M.J."/>
            <person name="He Y."/>
        </authorList>
    </citation>
    <scope>NUCLEOTIDE SEQUENCE [LARGE SCALE GENOMIC DNA]</scope>
    <source>
        <strain evidence="4">cv. XS01</strain>
    </source>
</reference>
<dbReference type="GO" id="GO:0019005">
    <property type="term" value="C:SCF ubiquitin ligase complex"/>
    <property type="evidence" value="ECO:0007669"/>
    <property type="project" value="TreeGrafter"/>
</dbReference>
<dbReference type="OrthoDB" id="550575at2759"/>
<proteinExistence type="predicted"/>
<protein>
    <submittedName>
        <fullName evidence="3">F-box/LRR-repeat protein 12</fullName>
    </submittedName>
</protein>
<dbReference type="InterPro" id="IPR057207">
    <property type="entry name" value="FBXL15_LRR"/>
</dbReference>
<dbReference type="Pfam" id="PF25372">
    <property type="entry name" value="DUF7885"/>
    <property type="match status" value="1"/>
</dbReference>
<dbReference type="InterPro" id="IPR001611">
    <property type="entry name" value="Leu-rich_rpt"/>
</dbReference>
<dbReference type="Gene3D" id="3.80.10.10">
    <property type="entry name" value="Ribonuclease Inhibitor"/>
    <property type="match status" value="1"/>
</dbReference>
<dbReference type="AlphaFoldDB" id="A0A2Z7BCI1"/>
<dbReference type="PANTHER" id="PTHR13318">
    <property type="entry name" value="PARTNER OF PAIRED, ISOFORM B-RELATED"/>
    <property type="match status" value="1"/>
</dbReference>
<evidence type="ECO:0000259" key="2">
    <source>
        <dbReference type="Pfam" id="PF25372"/>
    </source>
</evidence>